<evidence type="ECO:0000313" key="9">
    <source>
        <dbReference type="Proteomes" id="UP000178367"/>
    </source>
</evidence>
<protein>
    <recommendedName>
        <fullName evidence="3 6">Signal peptidase I</fullName>
        <ecNumber evidence="3 6">3.4.21.89</ecNumber>
    </recommendedName>
</protein>
<keyword evidence="6" id="KW-1133">Transmembrane helix</keyword>
<name>A0A1F5SHW4_9BACT</name>
<organism evidence="8 9">
    <name type="scientific">Candidatus Falkowbacteria bacterium RIFOXYA2_FULL_47_19</name>
    <dbReference type="NCBI Taxonomy" id="1797994"/>
    <lineage>
        <taxon>Bacteria</taxon>
        <taxon>Candidatus Falkowiibacteriota</taxon>
    </lineage>
</organism>
<dbReference type="InterPro" id="IPR019758">
    <property type="entry name" value="Pept_S26A_signal_pept_1_CS"/>
</dbReference>
<keyword evidence="6" id="KW-0472">Membrane</keyword>
<evidence type="ECO:0000313" key="8">
    <source>
        <dbReference type="EMBL" id="OGF26285.1"/>
    </source>
</evidence>
<dbReference type="PROSITE" id="PS00761">
    <property type="entry name" value="SPASE_I_3"/>
    <property type="match status" value="1"/>
</dbReference>
<evidence type="ECO:0000256" key="1">
    <source>
        <dbReference type="ARBA" id="ARBA00000677"/>
    </source>
</evidence>
<dbReference type="InterPro" id="IPR000223">
    <property type="entry name" value="Pept_S26A_signal_pept_1"/>
</dbReference>
<evidence type="ECO:0000256" key="6">
    <source>
        <dbReference type="RuleBase" id="RU362042"/>
    </source>
</evidence>
<keyword evidence="6" id="KW-0645">Protease</keyword>
<dbReference type="EMBL" id="MFGB01000016">
    <property type="protein sequence ID" value="OGF26285.1"/>
    <property type="molecule type" value="Genomic_DNA"/>
</dbReference>
<feature type="active site" evidence="5">
    <location>
        <position position="41"/>
    </location>
</feature>
<evidence type="ECO:0000256" key="2">
    <source>
        <dbReference type="ARBA" id="ARBA00009370"/>
    </source>
</evidence>
<dbReference type="InterPro" id="IPR036286">
    <property type="entry name" value="LexA/Signal_pep-like_sf"/>
</dbReference>
<evidence type="ECO:0000259" key="7">
    <source>
        <dbReference type="Pfam" id="PF10502"/>
    </source>
</evidence>
<dbReference type="PRINTS" id="PR00727">
    <property type="entry name" value="LEADERPTASE"/>
</dbReference>
<comment type="caution">
    <text evidence="8">The sequence shown here is derived from an EMBL/GenBank/DDBJ whole genome shotgun (WGS) entry which is preliminary data.</text>
</comment>
<gene>
    <name evidence="8" type="ORF">A2227_03300</name>
</gene>
<dbReference type="EC" id="3.4.21.89" evidence="3 6"/>
<feature type="domain" description="Peptidase S26" evidence="7">
    <location>
        <begin position="11"/>
        <end position="173"/>
    </location>
</feature>
<feature type="active site" evidence="5">
    <location>
        <position position="84"/>
    </location>
</feature>
<sequence>MMLKKTLKFISETLKVVIISLVVILPVRYFLFQPFYVMGASMEPSFFDREYLIIDEISYRFNAPERGDVVIFRYPENQREFFIKRIVGLPEEGVEIRNGSIYVYNSDHQNGFMLPEPYLGTDISTAGDTDGIIRLKADEYYVLGDNRDFSLDSREFGPVKSDLIKGRAFFRGWPLKRVDVLRTPDYGIN</sequence>
<accession>A0A1F5SHW4</accession>
<dbReference type="AlphaFoldDB" id="A0A1F5SHW4"/>
<keyword evidence="6" id="KW-0812">Transmembrane</keyword>
<dbReference type="Gene3D" id="2.10.109.10">
    <property type="entry name" value="Umud Fragment, subunit A"/>
    <property type="match status" value="1"/>
</dbReference>
<dbReference type="GO" id="GO:0006465">
    <property type="term" value="P:signal peptide processing"/>
    <property type="evidence" value="ECO:0007669"/>
    <property type="project" value="InterPro"/>
</dbReference>
<dbReference type="GO" id="GO:0004252">
    <property type="term" value="F:serine-type endopeptidase activity"/>
    <property type="evidence" value="ECO:0007669"/>
    <property type="project" value="InterPro"/>
</dbReference>
<dbReference type="STRING" id="1797994.A2227_03300"/>
<comment type="subcellular location">
    <subcellularLocation>
        <location evidence="6">Membrane</location>
        <topology evidence="6">Single-pass type II membrane protein</topology>
    </subcellularLocation>
</comment>
<dbReference type="GO" id="GO:0009003">
    <property type="term" value="F:signal peptidase activity"/>
    <property type="evidence" value="ECO:0007669"/>
    <property type="project" value="UniProtKB-EC"/>
</dbReference>
<feature type="transmembrane region" description="Helical" evidence="6">
    <location>
        <begin position="12"/>
        <end position="32"/>
    </location>
</feature>
<proteinExistence type="inferred from homology"/>
<dbReference type="Proteomes" id="UP000178367">
    <property type="component" value="Unassembled WGS sequence"/>
</dbReference>
<dbReference type="GO" id="GO:0016020">
    <property type="term" value="C:membrane"/>
    <property type="evidence" value="ECO:0007669"/>
    <property type="project" value="UniProtKB-SubCell"/>
</dbReference>
<dbReference type="NCBIfam" id="TIGR02227">
    <property type="entry name" value="sigpep_I_bact"/>
    <property type="match status" value="1"/>
</dbReference>
<dbReference type="PANTHER" id="PTHR43390:SF1">
    <property type="entry name" value="CHLOROPLAST PROCESSING PEPTIDASE"/>
    <property type="match status" value="1"/>
</dbReference>
<comment type="similarity">
    <text evidence="2 6">Belongs to the peptidase S26 family.</text>
</comment>
<dbReference type="PANTHER" id="PTHR43390">
    <property type="entry name" value="SIGNAL PEPTIDASE I"/>
    <property type="match status" value="1"/>
</dbReference>
<dbReference type="Pfam" id="PF10502">
    <property type="entry name" value="Peptidase_S26"/>
    <property type="match status" value="1"/>
</dbReference>
<keyword evidence="4 6" id="KW-0378">Hydrolase</keyword>
<comment type="catalytic activity">
    <reaction evidence="1 6">
        <text>Cleavage of hydrophobic, N-terminal signal or leader sequences from secreted and periplasmic proteins.</text>
        <dbReference type="EC" id="3.4.21.89"/>
    </reaction>
</comment>
<evidence type="ECO:0000256" key="4">
    <source>
        <dbReference type="ARBA" id="ARBA00022801"/>
    </source>
</evidence>
<dbReference type="SUPFAM" id="SSF51306">
    <property type="entry name" value="LexA/Signal peptidase"/>
    <property type="match status" value="1"/>
</dbReference>
<reference evidence="8 9" key="1">
    <citation type="journal article" date="2016" name="Nat. Commun.">
        <title>Thousands of microbial genomes shed light on interconnected biogeochemical processes in an aquifer system.</title>
        <authorList>
            <person name="Anantharaman K."/>
            <person name="Brown C.T."/>
            <person name="Hug L.A."/>
            <person name="Sharon I."/>
            <person name="Castelle C.J."/>
            <person name="Probst A.J."/>
            <person name="Thomas B.C."/>
            <person name="Singh A."/>
            <person name="Wilkins M.J."/>
            <person name="Karaoz U."/>
            <person name="Brodie E.L."/>
            <person name="Williams K.H."/>
            <person name="Hubbard S.S."/>
            <person name="Banfield J.F."/>
        </authorList>
    </citation>
    <scope>NUCLEOTIDE SEQUENCE [LARGE SCALE GENOMIC DNA]</scope>
</reference>
<evidence type="ECO:0000256" key="3">
    <source>
        <dbReference type="ARBA" id="ARBA00013208"/>
    </source>
</evidence>
<evidence type="ECO:0000256" key="5">
    <source>
        <dbReference type="PIRSR" id="PIRSR600223-1"/>
    </source>
</evidence>
<dbReference type="CDD" id="cd06530">
    <property type="entry name" value="S26_SPase_I"/>
    <property type="match status" value="1"/>
</dbReference>
<dbReference type="InterPro" id="IPR019533">
    <property type="entry name" value="Peptidase_S26"/>
</dbReference>